<dbReference type="InterPro" id="IPR027417">
    <property type="entry name" value="P-loop_NTPase"/>
</dbReference>
<dbReference type="AlphaFoldDB" id="A0A3M2HI19"/>
<evidence type="ECO:0000313" key="4">
    <source>
        <dbReference type="EMBL" id="RMH87220.1"/>
    </source>
</evidence>
<evidence type="ECO:0000256" key="2">
    <source>
        <dbReference type="ARBA" id="ARBA00022840"/>
    </source>
</evidence>
<evidence type="ECO:0000313" key="5">
    <source>
        <dbReference type="Proteomes" id="UP000275012"/>
    </source>
</evidence>
<keyword evidence="5" id="KW-1185">Reference proteome</keyword>
<dbReference type="RefSeq" id="WP_122102597.1">
    <property type="nucleotide sequence ID" value="NZ_RFLY01000070.1"/>
</dbReference>
<dbReference type="Pfam" id="PF06414">
    <property type="entry name" value="Zeta_toxin"/>
    <property type="match status" value="1"/>
</dbReference>
<dbReference type="GO" id="GO:0016301">
    <property type="term" value="F:kinase activity"/>
    <property type="evidence" value="ECO:0007669"/>
    <property type="project" value="InterPro"/>
</dbReference>
<feature type="domain" description="Zeta toxin" evidence="3">
    <location>
        <begin position="31"/>
        <end position="78"/>
    </location>
</feature>
<gene>
    <name evidence="4" type="ORF">EBB59_13320</name>
</gene>
<accession>A0A3M2HI19</accession>
<dbReference type="EMBL" id="RFLY01000070">
    <property type="protein sequence ID" value="RMH87220.1"/>
    <property type="molecule type" value="Genomic_DNA"/>
</dbReference>
<keyword evidence="1" id="KW-0547">Nucleotide-binding</keyword>
<comment type="caution">
    <text evidence="4">The sequence shown here is derived from an EMBL/GenBank/DDBJ whole genome shotgun (WGS) entry which is preliminary data.</text>
</comment>
<protein>
    <recommendedName>
        <fullName evidence="3">Zeta toxin domain-containing protein</fullName>
    </recommendedName>
</protein>
<dbReference type="SUPFAM" id="SSF52540">
    <property type="entry name" value="P-loop containing nucleoside triphosphate hydrolases"/>
    <property type="match status" value="1"/>
</dbReference>
<dbReference type="Gene3D" id="3.40.50.300">
    <property type="entry name" value="P-loop containing nucleotide triphosphate hydrolases"/>
    <property type="match status" value="1"/>
</dbReference>
<dbReference type="OrthoDB" id="9792687at2"/>
<proteinExistence type="predicted"/>
<keyword evidence="2" id="KW-0067">ATP-binding</keyword>
<name>A0A3M2HI19_9GAMM</name>
<evidence type="ECO:0000259" key="3">
    <source>
        <dbReference type="Pfam" id="PF06414"/>
    </source>
</evidence>
<dbReference type="Proteomes" id="UP000275012">
    <property type="component" value="Unassembled WGS sequence"/>
</dbReference>
<evidence type="ECO:0000256" key="1">
    <source>
        <dbReference type="ARBA" id="ARBA00022741"/>
    </source>
</evidence>
<dbReference type="GO" id="GO:0005524">
    <property type="term" value="F:ATP binding"/>
    <property type="evidence" value="ECO:0007669"/>
    <property type="project" value="UniProtKB-KW"/>
</dbReference>
<organism evidence="4 5">
    <name type="scientific">Solilutibacter pythonis</name>
    <dbReference type="NCBI Taxonomy" id="2483112"/>
    <lineage>
        <taxon>Bacteria</taxon>
        <taxon>Pseudomonadati</taxon>
        <taxon>Pseudomonadota</taxon>
        <taxon>Gammaproteobacteria</taxon>
        <taxon>Lysobacterales</taxon>
        <taxon>Lysobacteraceae</taxon>
        <taxon>Solilutibacter</taxon>
    </lineage>
</organism>
<dbReference type="InterPro" id="IPR010488">
    <property type="entry name" value="Zeta_toxin_domain"/>
</dbReference>
<sequence length="79" mass="8493">MSASEDRLDSKTHTRVFRDSVIPKSEFNTALSHDRPKAIILGGQPGAGKGGLTRAASMELSGDVVTIDPDVLREYHPTS</sequence>
<reference evidence="4 5" key="1">
    <citation type="submission" date="2018-10" db="EMBL/GenBank/DDBJ databases">
        <title>Proposal of Lysobacter pythonis sp. nov. isolated from royal pythons (Python regius).</title>
        <authorList>
            <person name="Hans-Juergen B."/>
            <person name="Huptas C."/>
            <person name="Sandra B."/>
            <person name="Igor L."/>
            <person name="Joachim S."/>
            <person name="Siegfried S."/>
            <person name="Mareike W."/>
            <person name="Peter K."/>
        </authorList>
    </citation>
    <scope>NUCLEOTIDE SEQUENCE [LARGE SCALE GENOMIC DNA]</scope>
    <source>
        <strain evidence="4 5">4284/11</strain>
    </source>
</reference>